<evidence type="ECO:0000313" key="2">
    <source>
        <dbReference type="Proteomes" id="UP001652445"/>
    </source>
</evidence>
<sequence length="178" mass="20992">MMPTEKDLAFLFERDESQLQPFLNNHKNVFERYGMTETDFKELTAEPLDQQVIHAFALVFAKTIDWREYDDEIVRLLGESISEAVEVENTDEGLQVTYDGEVYPIKLSFSPQDRYITIRGFAAIIKDKYEPRLITESYMSDTHEILVLPNEVWQRMQQHYPAQLESMFMIIHDTLDFP</sequence>
<gene>
    <name evidence="1" type="ORF">OB236_07810</name>
</gene>
<protein>
    <submittedName>
        <fullName evidence="1">Uncharacterized protein</fullName>
    </submittedName>
</protein>
<dbReference type="Proteomes" id="UP001652445">
    <property type="component" value="Unassembled WGS sequence"/>
</dbReference>
<dbReference type="RefSeq" id="WP_262683430.1">
    <property type="nucleotide sequence ID" value="NZ_JAOQIO010000016.1"/>
</dbReference>
<dbReference type="EMBL" id="JAOQIO010000016">
    <property type="protein sequence ID" value="MCU6792031.1"/>
    <property type="molecule type" value="Genomic_DNA"/>
</dbReference>
<organism evidence="1 2">
    <name type="scientific">Paenibacillus baimaensis</name>
    <dbReference type="NCBI Taxonomy" id="2982185"/>
    <lineage>
        <taxon>Bacteria</taxon>
        <taxon>Bacillati</taxon>
        <taxon>Bacillota</taxon>
        <taxon>Bacilli</taxon>
        <taxon>Bacillales</taxon>
        <taxon>Paenibacillaceae</taxon>
        <taxon>Paenibacillus</taxon>
    </lineage>
</organism>
<keyword evidence="2" id="KW-1185">Reference proteome</keyword>
<evidence type="ECO:0000313" key="1">
    <source>
        <dbReference type="EMBL" id="MCU6792031.1"/>
    </source>
</evidence>
<proteinExistence type="predicted"/>
<accession>A0ABT2UBN5</accession>
<comment type="caution">
    <text evidence="1">The sequence shown here is derived from an EMBL/GenBank/DDBJ whole genome shotgun (WGS) entry which is preliminary data.</text>
</comment>
<name>A0ABT2UBN5_9BACL</name>
<reference evidence="1 2" key="1">
    <citation type="submission" date="2022-09" db="EMBL/GenBank/DDBJ databases">
        <authorList>
            <person name="Han X.L."/>
            <person name="Wang Q."/>
            <person name="Lu T."/>
        </authorList>
    </citation>
    <scope>NUCLEOTIDE SEQUENCE [LARGE SCALE GENOMIC DNA]</scope>
    <source>
        <strain evidence="1 2">WQ 127069</strain>
    </source>
</reference>